<dbReference type="SMART" id="SM00409">
    <property type="entry name" value="IG"/>
    <property type="match status" value="5"/>
</dbReference>
<feature type="domain" description="Ig-like" evidence="7">
    <location>
        <begin position="201"/>
        <end position="308"/>
    </location>
</feature>
<evidence type="ECO:0000256" key="2">
    <source>
        <dbReference type="ARBA" id="ARBA00041781"/>
    </source>
</evidence>
<dbReference type="InterPro" id="IPR007110">
    <property type="entry name" value="Ig-like_dom"/>
</dbReference>
<evidence type="ECO:0000256" key="3">
    <source>
        <dbReference type="ARBA" id="ARBA00045430"/>
    </source>
</evidence>
<keyword evidence="5" id="KW-0812">Transmembrane</keyword>
<dbReference type="PROSITE" id="PS50835">
    <property type="entry name" value="IG_LIKE"/>
    <property type="match status" value="5"/>
</dbReference>
<dbReference type="PANTHER" id="PTHR46013">
    <property type="entry name" value="VASCULAR CELL ADHESION MOLECULE 1"/>
    <property type="match status" value="1"/>
</dbReference>
<name>A0A6P7I008_9TELE</name>
<feature type="chain" id="PRO_5028059436" description="B-cell receptor CD22" evidence="6">
    <location>
        <begin position="22"/>
        <end position="764"/>
    </location>
</feature>
<keyword evidence="5" id="KW-0472">Membrane</keyword>
<feature type="domain" description="Ig-like" evidence="7">
    <location>
        <begin position="467"/>
        <end position="528"/>
    </location>
</feature>
<dbReference type="InterPro" id="IPR003598">
    <property type="entry name" value="Ig_sub2"/>
</dbReference>
<dbReference type="OrthoDB" id="10039395at2759"/>
<evidence type="ECO:0000259" key="7">
    <source>
        <dbReference type="PROSITE" id="PS50835"/>
    </source>
</evidence>
<comment type="subunit">
    <text evidence="4">Predominantly monomer of isoform CD22-beta. Also found as heterodimer of isoform CD22-beta and a shorter isoform. Interacts with PTPN6/SHP-1, LYN, SYK, PIK3R1/PIK3R2 and PLCG1 upon phosphorylation. Interacts with GRB2, INPP5D and SHC1 upon phosphorylation. May form a complex with INPP5D/SHIP, GRB2 and SHC1.</text>
</comment>
<dbReference type="InterPro" id="IPR003599">
    <property type="entry name" value="Ig_sub"/>
</dbReference>
<dbReference type="InterPro" id="IPR056386">
    <property type="entry name" value="Ig_CD22"/>
</dbReference>
<dbReference type="SUPFAM" id="SSF48726">
    <property type="entry name" value="Immunoglobulin"/>
    <property type="match status" value="5"/>
</dbReference>
<dbReference type="SMART" id="SM00408">
    <property type="entry name" value="IGc2"/>
    <property type="match status" value="3"/>
</dbReference>
<feature type="transmembrane region" description="Helical" evidence="5">
    <location>
        <begin position="630"/>
        <end position="650"/>
    </location>
</feature>
<feature type="domain" description="Ig-like" evidence="7">
    <location>
        <begin position="379"/>
        <end position="460"/>
    </location>
</feature>
<dbReference type="AlphaFoldDB" id="A0A6P7I008"/>
<dbReference type="Pfam" id="PF13895">
    <property type="entry name" value="Ig_2"/>
    <property type="match status" value="3"/>
</dbReference>
<accession>A0A6P7I008</accession>
<proteinExistence type="predicted"/>
<dbReference type="RefSeq" id="XP_028254104.1">
    <property type="nucleotide sequence ID" value="XM_028398303.1"/>
</dbReference>
<dbReference type="InterPro" id="IPR036179">
    <property type="entry name" value="Ig-like_dom_sf"/>
</dbReference>
<feature type="domain" description="Ig-like" evidence="7">
    <location>
        <begin position="128"/>
        <end position="188"/>
    </location>
</feature>
<gene>
    <name evidence="9" type="primary">LOC114429461</name>
</gene>
<evidence type="ECO:0000256" key="5">
    <source>
        <dbReference type="SAM" id="Phobius"/>
    </source>
</evidence>
<dbReference type="InterPro" id="IPR013783">
    <property type="entry name" value="Ig-like_fold"/>
</dbReference>
<dbReference type="FunCoup" id="A0A6P7I008">
    <property type="interactions" value="753"/>
</dbReference>
<dbReference type="InParanoid" id="A0A6P7I008"/>
<dbReference type="Proteomes" id="UP000515145">
    <property type="component" value="Chromosome 1"/>
</dbReference>
<dbReference type="Pfam" id="PF24518">
    <property type="entry name" value="Ig_CD22"/>
    <property type="match status" value="1"/>
</dbReference>
<dbReference type="GeneID" id="114429461"/>
<evidence type="ECO:0000256" key="4">
    <source>
        <dbReference type="ARBA" id="ARBA00046458"/>
    </source>
</evidence>
<evidence type="ECO:0000256" key="1">
    <source>
        <dbReference type="ARBA" id="ARBA00040106"/>
    </source>
</evidence>
<comment type="function">
    <text evidence="3">Most highly expressed siglec (sialic acid-binding immunoglobulin-like lectin) on B-cells that plays a role in various aspects of B-cell biology including differentiation, antigen presentation, and trafficking to bone marrow. Binds to alpha 2,6-linked sialic acid residues of surface molecules such as CD22 itself, CD45 and IgM in a cis configuration. Can also bind to ligands on other cells as an adhesion molecule in a trans configuration. Acts as an inhibitory coreceptor on the surface of B-cells and inhibits B-cell receptor induced signaling, characterized by inhibition of the calcium mobilization and cellular activation. Mechanistically, the immunoreceptor tyrosine-based inhibitory motif domain is phosphorylated by the Src kinase LYN, which in turn leads to the recruitment of the protein tyrosine phosphatase 1/PTPN6, leading to the negative regulation of BCR signaling. If this negative signaling from is of sufficient strength, apoptosis of the B-cell can be induced.</text>
</comment>
<dbReference type="PANTHER" id="PTHR46013:SF4">
    <property type="entry name" value="B-CELL RECEPTOR CD22-RELATED"/>
    <property type="match status" value="1"/>
</dbReference>
<evidence type="ECO:0000256" key="6">
    <source>
        <dbReference type="SAM" id="SignalP"/>
    </source>
</evidence>
<feature type="signal peptide" evidence="6">
    <location>
        <begin position="1"/>
        <end position="21"/>
    </location>
</feature>
<dbReference type="Gene3D" id="2.60.40.10">
    <property type="entry name" value="Immunoglobulins"/>
    <property type="match status" value="5"/>
</dbReference>
<evidence type="ECO:0000313" key="8">
    <source>
        <dbReference type="Proteomes" id="UP000515145"/>
    </source>
</evidence>
<keyword evidence="6" id="KW-0732">Signal</keyword>
<protein>
    <recommendedName>
        <fullName evidence="1">B-cell receptor CD22</fullName>
    </recommendedName>
    <alternativeName>
        <fullName evidence="2">Sialic acid-binding Ig-like lectin 2</fullName>
    </alternativeName>
</protein>
<evidence type="ECO:0000313" key="9">
    <source>
        <dbReference type="RefSeq" id="XP_028254104.1"/>
    </source>
</evidence>
<organism evidence="8 9">
    <name type="scientific">Parambassis ranga</name>
    <name type="common">Indian glassy fish</name>
    <dbReference type="NCBI Taxonomy" id="210632"/>
    <lineage>
        <taxon>Eukaryota</taxon>
        <taxon>Metazoa</taxon>
        <taxon>Chordata</taxon>
        <taxon>Craniata</taxon>
        <taxon>Vertebrata</taxon>
        <taxon>Euteleostomi</taxon>
        <taxon>Actinopterygii</taxon>
        <taxon>Neopterygii</taxon>
        <taxon>Teleostei</taxon>
        <taxon>Neoteleostei</taxon>
        <taxon>Acanthomorphata</taxon>
        <taxon>Ovalentaria</taxon>
        <taxon>Ambassidae</taxon>
        <taxon>Parambassis</taxon>
    </lineage>
</organism>
<feature type="domain" description="Ig-like" evidence="7">
    <location>
        <begin position="542"/>
        <end position="620"/>
    </location>
</feature>
<keyword evidence="5" id="KW-1133">Transmembrane helix</keyword>
<reference evidence="9" key="1">
    <citation type="submission" date="2025-08" db="UniProtKB">
        <authorList>
            <consortium name="RefSeq"/>
        </authorList>
    </citation>
    <scope>IDENTIFICATION</scope>
</reference>
<keyword evidence="8" id="KW-1185">Reference proteome</keyword>
<sequence>MSPAAAVSGLVFIVSVSVVQSQVGWRVTYTSTEICAVEGSTVEIDCTYTYPHRMNGCHTTVEKAFWFRTQYWEALDLRADSKYAGRVNYHCGDKACTLRITDLRESDSAEYKFRFITNCPDGKYTGSPGVTLSVTGVKVDISRWSEMKCVSSCIPPNSHYTWYKNGKETNDNHYSDYTTKDSVSCAINGYHSPLVCVRGDPCNKVTYTKRSICAFKGSSVDITCMYKGYSIQSKFWFRSNPYSQWDLKTNQYGGHVEVFEPESWTYQRRSTLRIRDLTERDSAEYKFMFTTTNFKWGSSLPGTTLTVTDVQVQVIWSPTGPKLICHSSCLPPGHSSFVWYKNNNMINGETSSSYSKQVDRTDTYSCAFMDHHSAAVYAPMVTLVRTSPSGDIMNGSSVTLTCRSDANPAAKHTWYKGNQTLLCKETQLVFSSIQASDTGNYRCTAENELDGPETPSVSVSPFADIVEGNSVTLTCSGDANPPANYTWYKNEQPLPLGSSRDYHFTSISSEDRGNYSCESQNKYRRSTSTYVFLDVQYVPRLPSVSVSPSAEIVEGQSLTLTCSSNANPAANYTWYKEDEDSPKASGQKFTITETRAEHSGSYYCEAQNSRGRQNSSLHLITVKGVWKSTATGITSVFLLAAIVLTVLLLIRRKQCFKQQHQSGERDTNRAELNISAVHHAQSAAPEKQPTEQQDELLYSTICLYQADPVYSNIPKRAPPCRQTEEEDDVTEYSAVKFDRPSAASRTRCDENEDSCAVYSTVNKK</sequence>
<dbReference type="CDD" id="cd00096">
    <property type="entry name" value="Ig"/>
    <property type="match status" value="2"/>
</dbReference>